<gene>
    <name evidence="2" type="ORF">CODIS_00460</name>
</gene>
<dbReference type="EMBL" id="MARB01000001">
    <property type="protein sequence ID" value="ODJ89488.1"/>
    <property type="molecule type" value="Genomic_DNA"/>
</dbReference>
<feature type="chain" id="PRO_5030940143" evidence="1">
    <location>
        <begin position="24"/>
        <end position="136"/>
    </location>
</feature>
<accession>A0A7Z1AHD6</accession>
<evidence type="ECO:0000313" key="3">
    <source>
        <dbReference type="Proteomes" id="UP000094769"/>
    </source>
</evidence>
<organism evidence="2 3">
    <name type="scientific">Candidatus Thiodiazotropha endolucinida</name>
    <dbReference type="NCBI Taxonomy" id="1655433"/>
    <lineage>
        <taxon>Bacteria</taxon>
        <taxon>Pseudomonadati</taxon>
        <taxon>Pseudomonadota</taxon>
        <taxon>Gammaproteobacteria</taxon>
        <taxon>Chromatiales</taxon>
        <taxon>Sedimenticolaceae</taxon>
        <taxon>Candidatus Thiodiazotropha</taxon>
    </lineage>
</organism>
<proteinExistence type="predicted"/>
<protein>
    <submittedName>
        <fullName evidence="2">Uncharacterized protein</fullName>
    </submittedName>
</protein>
<dbReference type="RefSeq" id="WP_069120010.1">
    <property type="nucleotide sequence ID" value="NZ_MARB01000001.1"/>
</dbReference>
<name>A0A7Z1AHD6_9GAMM</name>
<reference evidence="2 3" key="1">
    <citation type="submission" date="2016-06" db="EMBL/GenBank/DDBJ databases">
        <title>Genome sequence of endosymbiont of Candidatus Endolucinida thiodiazotropha.</title>
        <authorList>
            <person name="Poehlein A."/>
            <person name="Koenig S."/>
            <person name="Heiden S.E."/>
            <person name="Thuermer A."/>
            <person name="Voget S."/>
            <person name="Daniel R."/>
            <person name="Markert S."/>
            <person name="Gros O."/>
            <person name="Schweder T."/>
        </authorList>
    </citation>
    <scope>NUCLEOTIDE SEQUENCE [LARGE SCALE GENOMIC DNA]</scope>
    <source>
        <strain evidence="2 3">COS</strain>
    </source>
</reference>
<feature type="signal peptide" evidence="1">
    <location>
        <begin position="1"/>
        <end position="23"/>
    </location>
</feature>
<keyword evidence="1" id="KW-0732">Signal</keyword>
<evidence type="ECO:0000313" key="2">
    <source>
        <dbReference type="EMBL" id="ODJ89488.1"/>
    </source>
</evidence>
<dbReference type="OrthoDB" id="9953816at2"/>
<dbReference type="Proteomes" id="UP000094769">
    <property type="component" value="Unassembled WGS sequence"/>
</dbReference>
<evidence type="ECO:0000256" key="1">
    <source>
        <dbReference type="SAM" id="SignalP"/>
    </source>
</evidence>
<comment type="caution">
    <text evidence="2">The sequence shown here is derived from an EMBL/GenBank/DDBJ whole genome shotgun (WGS) entry which is preliminary data.</text>
</comment>
<dbReference type="AlphaFoldDB" id="A0A7Z1AHD6"/>
<sequence length="136" mass="16725">MNFVRTTLIAVSLSFVMAAPSYAGGSHRGVYCDHKKVHKIEKRMDRQYHRIERGIDRDRLTHKEAKQLKKRYRKIRRLSREYRDDGYLSRSEYNHLTRKLDKNSRLIREYMHNGIDRYIAYHDEYSSHRHNRYHWD</sequence>
<keyword evidence="3" id="KW-1185">Reference proteome</keyword>